<keyword evidence="1" id="KW-0675">Receptor</keyword>
<comment type="caution">
    <text evidence="1">The sequence shown here is derived from an EMBL/GenBank/DDBJ whole genome shotgun (WGS) entry which is preliminary data.</text>
</comment>
<accession>A0ACB7WUL7</accession>
<name>A0ACB7WUL7_DIOAL</name>
<dbReference type="Proteomes" id="UP000827976">
    <property type="component" value="Chromosome 1"/>
</dbReference>
<organism evidence="1 2">
    <name type="scientific">Dioscorea alata</name>
    <name type="common">Purple yam</name>
    <dbReference type="NCBI Taxonomy" id="55571"/>
    <lineage>
        <taxon>Eukaryota</taxon>
        <taxon>Viridiplantae</taxon>
        <taxon>Streptophyta</taxon>
        <taxon>Embryophyta</taxon>
        <taxon>Tracheophyta</taxon>
        <taxon>Spermatophyta</taxon>
        <taxon>Magnoliopsida</taxon>
        <taxon>Liliopsida</taxon>
        <taxon>Dioscoreales</taxon>
        <taxon>Dioscoreaceae</taxon>
        <taxon>Dioscorea</taxon>
    </lineage>
</organism>
<evidence type="ECO:0000313" key="1">
    <source>
        <dbReference type="EMBL" id="KAH7692089.1"/>
    </source>
</evidence>
<proteinExistence type="predicted"/>
<evidence type="ECO:0000313" key="2">
    <source>
        <dbReference type="Proteomes" id="UP000827976"/>
    </source>
</evidence>
<reference evidence="2" key="1">
    <citation type="journal article" date="2022" name="Nat. Commun.">
        <title>Chromosome evolution and the genetic basis of agronomically important traits in greater yam.</title>
        <authorList>
            <person name="Bredeson J.V."/>
            <person name="Lyons J.B."/>
            <person name="Oniyinde I.O."/>
            <person name="Okereke N.R."/>
            <person name="Kolade O."/>
            <person name="Nnabue I."/>
            <person name="Nwadili C.O."/>
            <person name="Hribova E."/>
            <person name="Parker M."/>
            <person name="Nwogha J."/>
            <person name="Shu S."/>
            <person name="Carlson J."/>
            <person name="Kariba R."/>
            <person name="Muthemba S."/>
            <person name="Knop K."/>
            <person name="Barton G.J."/>
            <person name="Sherwood A.V."/>
            <person name="Lopez-Montes A."/>
            <person name="Asiedu R."/>
            <person name="Jamnadass R."/>
            <person name="Muchugi A."/>
            <person name="Goodstein D."/>
            <person name="Egesi C.N."/>
            <person name="Featherston J."/>
            <person name="Asfaw A."/>
            <person name="Simpson G.G."/>
            <person name="Dolezel J."/>
            <person name="Hendre P.S."/>
            <person name="Van Deynze A."/>
            <person name="Kumar P.L."/>
            <person name="Obidiegwu J.E."/>
            <person name="Bhattacharjee R."/>
            <person name="Rokhsar D.S."/>
        </authorList>
    </citation>
    <scope>NUCLEOTIDE SEQUENCE [LARGE SCALE GENOMIC DNA]</scope>
    <source>
        <strain evidence="2">cv. TDa95/00328</strain>
    </source>
</reference>
<protein>
    <submittedName>
        <fullName evidence="1">Ionotropic glutamate receptor plant protein</fullName>
    </submittedName>
</protein>
<gene>
    <name evidence="1" type="ORF">IHE45_01G042600</name>
</gene>
<sequence>MKSFSVLLLLIRLLTVNVVSFAARPAVINMGAAFPFDSTYGRVASTAIQAAVDDVNADPKVLKGSKLNLSMHDTECNGFIGMIGALEFMENDVVAIVGPQCSMMAHIISHIANELHVPLLSYGATDPTLSILQFPYFVRTTQSDAFQMQSIAEIIDHYQWRQVVAIFIDDENGRNAISALGDQLAQRRCMITFKAPLPPKPTRDNITDLLINVGLQESRVIVLHANPTDGITIFSVANYLQMTDSGYVWIATDWLVALLDSRGPLDQQTMNNIQGVVSLRMHTADSARKAAFTSRWSNLVRKYSGPNVRLNSYGFYAYDSVWILARALDEFFNDGGIISFSNDSNLRGEDDVANLNLQALSVFDGGKLLIDKIRRVSMEGLTGLVQFDQDGNLFHPAFDILNVVGSGLKMIGYWSNYSGLSVISPEKLYNLPPNRSSVNQKLKNVIWPGDTVIQPRGWVFANNGKELKIGVPNRVYFQEFISKDPKTGTVKGYCVDVFVAAVNLLPYPVPYRFITYGDGIKPPVYDEILYKVANEEIDGAVGDFAIITNRTTIVDFTQPFIESGLLVVTLPKKSISTNPWAFAKPFTANLWCVTGAFFVLVGVVIWILERRVNEEFNHPDKPMKQIVTIFWFSFSTLFFTHQEEVVSIPGRMFLIIWLFVVLIIQSSYTASLTSILTVQQLVSNIQGIDSLIASGYPIGVPAGSLAENYLVKELKVPRSRVHALASPDEFARNLELGPDNGGVAGLVYDRAYLEIFLSTHCQFTTVGSEFTKAGWGFAFPRESPLATDLSTAILQLSENGDLQKIRDKWLTISSCTITKDELESNRLHLRSFWGLFLISGLSCIFVLIIYFFLLLHEYISSNKKYSFRGFLTFANKMPDKKKENCCEPCCA</sequence>
<keyword evidence="2" id="KW-1185">Reference proteome</keyword>
<dbReference type="EMBL" id="CM037011">
    <property type="protein sequence ID" value="KAH7692089.1"/>
    <property type="molecule type" value="Genomic_DNA"/>
</dbReference>